<reference evidence="3 5" key="1">
    <citation type="submission" date="2014-07" db="EMBL/GenBank/DDBJ databases">
        <title>Porphyromonadaceae bacterium OUH 308042 = ATCC BAA-2681 = DSM 28342 draft genome.</title>
        <authorList>
            <person name="Sydenham T.V."/>
            <person name="Hasman H."/>
            <person name="Justensen U.S."/>
        </authorList>
    </citation>
    <scope>NUCLEOTIDE SEQUENCE [LARGE SCALE GENOMIC DNA]</scope>
    <source>
        <strain evidence="3 5">OUH 308042</strain>
    </source>
</reference>
<comment type="caution">
    <text evidence="3">The sequence shown here is derived from an EMBL/GenBank/DDBJ whole genome shotgun (WGS) entry which is preliminary data.</text>
</comment>
<evidence type="ECO:0000313" key="5">
    <source>
        <dbReference type="Proteomes" id="UP000031980"/>
    </source>
</evidence>
<proteinExistence type="predicted"/>
<dbReference type="Pfam" id="PF07883">
    <property type="entry name" value="Cupin_2"/>
    <property type="match status" value="1"/>
</dbReference>
<dbReference type="Proteomes" id="UP000031980">
    <property type="component" value="Unassembled WGS sequence"/>
</dbReference>
<organism evidence="3 5">
    <name type="scientific">Sanguibacteroides justesenii</name>
    <dbReference type="NCBI Taxonomy" id="1547597"/>
    <lineage>
        <taxon>Bacteria</taxon>
        <taxon>Pseudomonadati</taxon>
        <taxon>Bacteroidota</taxon>
        <taxon>Bacteroidia</taxon>
        <taxon>Bacteroidales</taxon>
        <taxon>Porphyromonadaceae</taxon>
        <taxon>Sanguibacteroides</taxon>
    </lineage>
</organism>
<dbReference type="OrthoDB" id="1121052at2"/>
<reference evidence="2 4" key="2">
    <citation type="submission" date="2014-07" db="EMBL/GenBank/DDBJ databases">
        <title>Porphyromonadaceae bacterium OUH 334697 = ATCC BAA-2682 = DSM 28341 draft genome.</title>
        <authorList>
            <person name="Sydenham T.V."/>
            <person name="Hasman H."/>
            <person name="Justesen U.S."/>
        </authorList>
    </citation>
    <scope>NUCLEOTIDE SEQUENCE [LARGE SCALE GENOMIC DNA]</scope>
    <source>
        <strain evidence="2 4">OUH 334697</strain>
    </source>
</reference>
<feature type="domain" description="Cupin type-2" evidence="1">
    <location>
        <begin position="40"/>
        <end position="97"/>
    </location>
</feature>
<dbReference type="InterPro" id="IPR011051">
    <property type="entry name" value="RmlC_Cupin_sf"/>
</dbReference>
<dbReference type="EMBL" id="JPIU01000038">
    <property type="protein sequence ID" value="KIO45031.1"/>
    <property type="molecule type" value="Genomic_DNA"/>
</dbReference>
<dbReference type="Proteomes" id="UP000031937">
    <property type="component" value="Unassembled WGS sequence"/>
</dbReference>
<dbReference type="InterPro" id="IPR014710">
    <property type="entry name" value="RmlC-like_jellyroll"/>
</dbReference>
<dbReference type="Gene3D" id="2.60.120.10">
    <property type="entry name" value="Jelly Rolls"/>
    <property type="match status" value="1"/>
</dbReference>
<dbReference type="SUPFAM" id="SSF51182">
    <property type="entry name" value="RmlC-like cupins"/>
    <property type="match status" value="1"/>
</dbReference>
<dbReference type="PANTHER" id="PTHR37694">
    <property type="entry name" value="SLR8022 PROTEIN"/>
    <property type="match status" value="1"/>
</dbReference>
<evidence type="ECO:0000313" key="3">
    <source>
        <dbReference type="EMBL" id="KIO45031.1"/>
    </source>
</evidence>
<accession>A0A0C3REQ0</accession>
<dbReference type="InterPro" id="IPR013096">
    <property type="entry name" value="Cupin_2"/>
</dbReference>
<dbReference type="RefSeq" id="WP_041504417.1">
    <property type="nucleotide sequence ID" value="NZ_JPIT01000032.1"/>
</dbReference>
<evidence type="ECO:0000313" key="4">
    <source>
        <dbReference type="Proteomes" id="UP000031937"/>
    </source>
</evidence>
<name>A0A0C3REQ0_9PORP</name>
<dbReference type="CDD" id="cd02230">
    <property type="entry name" value="cupin_HP0902-like"/>
    <property type="match status" value="1"/>
</dbReference>
<keyword evidence="5" id="KW-1185">Reference proteome</keyword>
<dbReference type="EMBL" id="JPIT01000032">
    <property type="protein sequence ID" value="KIO43320.1"/>
    <property type="molecule type" value="Genomic_DNA"/>
</dbReference>
<evidence type="ECO:0000313" key="2">
    <source>
        <dbReference type="EMBL" id="KIO43320.1"/>
    </source>
</evidence>
<protein>
    <submittedName>
        <fullName evidence="3">Cupin</fullName>
    </submittedName>
</protein>
<dbReference type="PANTHER" id="PTHR37694:SF1">
    <property type="entry name" value="SLR8022 PROTEIN"/>
    <property type="match status" value="1"/>
</dbReference>
<gene>
    <name evidence="3" type="ORF">BA92_08525</name>
    <name evidence="2" type="ORF">IE90_14155</name>
</gene>
<dbReference type="AlphaFoldDB" id="A0A0C3REQ0"/>
<evidence type="ECO:0000259" key="1">
    <source>
        <dbReference type="Pfam" id="PF07883"/>
    </source>
</evidence>
<sequence>MKSTDLHAGILNMGKMIEYADQGIISKQIIKNEAGNITLFSFDKGQSLSEPTAPFDALVQILDGRAQIYIDKKSFILGIGEAIIMPANTPHALNAVERFKMLLTMIKG</sequence>